<evidence type="ECO:0000313" key="3">
    <source>
        <dbReference type="Proteomes" id="UP000324832"/>
    </source>
</evidence>
<proteinExistence type="predicted"/>
<dbReference type="AlphaFoldDB" id="A0A5E4QUM9"/>
<dbReference type="Proteomes" id="UP000324832">
    <property type="component" value="Unassembled WGS sequence"/>
</dbReference>
<gene>
    <name evidence="2" type="ORF">LSINAPIS_LOCUS11860</name>
</gene>
<keyword evidence="3" id="KW-1185">Reference proteome</keyword>
<evidence type="ECO:0000313" key="2">
    <source>
        <dbReference type="EMBL" id="VVD01441.1"/>
    </source>
</evidence>
<protein>
    <submittedName>
        <fullName evidence="2">Uncharacterized protein</fullName>
    </submittedName>
</protein>
<feature type="non-terminal residue" evidence="2">
    <location>
        <position position="204"/>
    </location>
</feature>
<evidence type="ECO:0000256" key="1">
    <source>
        <dbReference type="SAM" id="MobiDB-lite"/>
    </source>
</evidence>
<name>A0A5E4QUM9_9NEOP</name>
<dbReference type="EMBL" id="FZQP02005344">
    <property type="protein sequence ID" value="VVD01441.1"/>
    <property type="molecule type" value="Genomic_DNA"/>
</dbReference>
<feature type="region of interest" description="Disordered" evidence="1">
    <location>
        <begin position="17"/>
        <end position="54"/>
    </location>
</feature>
<organism evidence="2 3">
    <name type="scientific">Leptidea sinapis</name>
    <dbReference type="NCBI Taxonomy" id="189913"/>
    <lineage>
        <taxon>Eukaryota</taxon>
        <taxon>Metazoa</taxon>
        <taxon>Ecdysozoa</taxon>
        <taxon>Arthropoda</taxon>
        <taxon>Hexapoda</taxon>
        <taxon>Insecta</taxon>
        <taxon>Pterygota</taxon>
        <taxon>Neoptera</taxon>
        <taxon>Endopterygota</taxon>
        <taxon>Lepidoptera</taxon>
        <taxon>Glossata</taxon>
        <taxon>Ditrysia</taxon>
        <taxon>Papilionoidea</taxon>
        <taxon>Pieridae</taxon>
        <taxon>Dismorphiinae</taxon>
        <taxon>Leptidea</taxon>
    </lineage>
</organism>
<reference evidence="2 3" key="1">
    <citation type="submission" date="2017-07" db="EMBL/GenBank/DDBJ databases">
        <authorList>
            <person name="Talla V."/>
            <person name="Backstrom N."/>
        </authorList>
    </citation>
    <scope>NUCLEOTIDE SEQUENCE [LARGE SCALE GENOMIC DNA]</scope>
</reference>
<accession>A0A5E4QUM9</accession>
<sequence length="204" mass="22652">MYCLIIIECVGNGDPDGSRITSRQAASSRKRHIESDEPATESRKKLGLNPPQSPVQTMYRHTSSLKSLKVTVRMTKGGIGLICRHIHPCIEVWTAPTSKQITHIAKDGVKSVDRNRVSVEFSNAQAANDFLTNQILTLTKFKAVIPIFNTTRMGLVRGVPVDLSMEDIVESLELPIGCGEVLKARRLHRKNIIEGTDEWVPTHS</sequence>